<dbReference type="GO" id="GO:0006353">
    <property type="term" value="P:DNA-templated transcription termination"/>
    <property type="evidence" value="ECO:0007669"/>
    <property type="project" value="InterPro"/>
</dbReference>
<sequence>MSNWIRNTKSNKIWFVDEEQAERWLKEDHIQLCSGDSSQVKKVEQVKKGNFAIKSLKALQAEAREIGVPNYSSMNKQQLEKAIGDADGAE</sequence>
<comment type="caution">
    <text evidence="2">The sequence shown here is derived from an EMBL/GenBank/DDBJ whole genome shotgun (WGS) entry which is preliminary data.</text>
</comment>
<name>A0A4Y7WEQ0_9BACI</name>
<dbReference type="EMBL" id="SNUX01000005">
    <property type="protein sequence ID" value="TES45662.1"/>
    <property type="molecule type" value="Genomic_DNA"/>
</dbReference>
<protein>
    <recommendedName>
        <fullName evidence="1">Rho termination factor-like N-terminal domain-containing protein</fullName>
    </recommendedName>
</protein>
<dbReference type="SMART" id="SM00959">
    <property type="entry name" value="Rho_N"/>
    <property type="match status" value="1"/>
</dbReference>
<organism evidence="2 3">
    <name type="scientific">Shouchella lehensis</name>
    <dbReference type="NCBI Taxonomy" id="300825"/>
    <lineage>
        <taxon>Bacteria</taxon>
        <taxon>Bacillati</taxon>
        <taxon>Bacillota</taxon>
        <taxon>Bacilli</taxon>
        <taxon>Bacillales</taxon>
        <taxon>Bacillaceae</taxon>
        <taxon>Shouchella</taxon>
    </lineage>
</organism>
<gene>
    <name evidence="2" type="ORF">E2L03_19970</name>
</gene>
<dbReference type="RefSeq" id="WP_134260294.1">
    <property type="nucleotide sequence ID" value="NZ_LDIM01000012.1"/>
</dbReference>
<accession>A0A4Y7WEQ0</accession>
<evidence type="ECO:0000313" key="2">
    <source>
        <dbReference type="EMBL" id="TES45662.1"/>
    </source>
</evidence>
<dbReference type="AlphaFoldDB" id="A0A4Y7WEQ0"/>
<dbReference type="InterPro" id="IPR011112">
    <property type="entry name" value="Rho-like_N"/>
</dbReference>
<dbReference type="Proteomes" id="UP000298210">
    <property type="component" value="Unassembled WGS sequence"/>
</dbReference>
<feature type="domain" description="Rho termination factor-like N-terminal" evidence="1">
    <location>
        <begin position="50"/>
        <end position="88"/>
    </location>
</feature>
<evidence type="ECO:0000313" key="3">
    <source>
        <dbReference type="Proteomes" id="UP000298210"/>
    </source>
</evidence>
<reference evidence="2 3" key="1">
    <citation type="submission" date="2019-03" db="EMBL/GenBank/DDBJ databases">
        <authorList>
            <person name="Liu G."/>
        </authorList>
    </citation>
    <scope>NUCLEOTIDE SEQUENCE [LARGE SCALE GENOMIC DNA]</scope>
    <source>
        <strain evidence="2 3">DSM 19099</strain>
    </source>
</reference>
<dbReference type="Pfam" id="PF07498">
    <property type="entry name" value="Rho_N"/>
    <property type="match status" value="1"/>
</dbReference>
<evidence type="ECO:0000259" key="1">
    <source>
        <dbReference type="SMART" id="SM00959"/>
    </source>
</evidence>
<proteinExistence type="predicted"/>